<protein>
    <submittedName>
        <fullName evidence="1">Uncharacterized protein</fullName>
    </submittedName>
</protein>
<gene>
    <name evidence="1" type="ORF">Tci_868174</name>
</gene>
<name>A0A699SEZ5_TANCI</name>
<dbReference type="EMBL" id="BKCJ011158764">
    <property type="protein sequence ID" value="GFC96204.1"/>
    <property type="molecule type" value="Genomic_DNA"/>
</dbReference>
<proteinExistence type="predicted"/>
<sequence>MMELVIYTKKNDTVFYTEKAGMLRLVVEINVGGMTADVIDKVTCSFDDLQLEQVDLKCVHALNKPHLHDIRVVPKKHEVDQR</sequence>
<comment type="caution">
    <text evidence="1">The sequence shown here is derived from an EMBL/GenBank/DDBJ whole genome shotgun (WGS) entry which is preliminary data.</text>
</comment>
<reference evidence="1" key="1">
    <citation type="journal article" date="2019" name="Sci. Rep.">
        <title>Draft genome of Tanacetum cinerariifolium, the natural source of mosquito coil.</title>
        <authorList>
            <person name="Yamashiro T."/>
            <person name="Shiraishi A."/>
            <person name="Satake H."/>
            <person name="Nakayama K."/>
        </authorList>
    </citation>
    <scope>NUCLEOTIDE SEQUENCE</scope>
</reference>
<organism evidence="1">
    <name type="scientific">Tanacetum cinerariifolium</name>
    <name type="common">Dalmatian daisy</name>
    <name type="synonym">Chrysanthemum cinerariifolium</name>
    <dbReference type="NCBI Taxonomy" id="118510"/>
    <lineage>
        <taxon>Eukaryota</taxon>
        <taxon>Viridiplantae</taxon>
        <taxon>Streptophyta</taxon>
        <taxon>Embryophyta</taxon>
        <taxon>Tracheophyta</taxon>
        <taxon>Spermatophyta</taxon>
        <taxon>Magnoliopsida</taxon>
        <taxon>eudicotyledons</taxon>
        <taxon>Gunneridae</taxon>
        <taxon>Pentapetalae</taxon>
        <taxon>asterids</taxon>
        <taxon>campanulids</taxon>
        <taxon>Asterales</taxon>
        <taxon>Asteraceae</taxon>
        <taxon>Asteroideae</taxon>
        <taxon>Anthemideae</taxon>
        <taxon>Anthemidinae</taxon>
        <taxon>Tanacetum</taxon>
    </lineage>
</organism>
<evidence type="ECO:0000313" key="1">
    <source>
        <dbReference type="EMBL" id="GFC96204.1"/>
    </source>
</evidence>
<dbReference type="AlphaFoldDB" id="A0A699SEZ5"/>
<accession>A0A699SEZ5</accession>